<dbReference type="NCBIfam" id="NF002519">
    <property type="entry name" value="PRK01908.1"/>
    <property type="match status" value="1"/>
</dbReference>
<feature type="transmembrane region" description="Helical" evidence="7">
    <location>
        <begin position="12"/>
        <end position="34"/>
    </location>
</feature>
<comment type="similarity">
    <text evidence="6">Belongs to the RnfG family.</text>
</comment>
<dbReference type="InterPro" id="IPR010209">
    <property type="entry name" value="Ion_transpt_RnfG/RsxG"/>
</dbReference>
<dbReference type="OrthoDB" id="9784165at2"/>
<evidence type="ECO:0000259" key="8">
    <source>
        <dbReference type="SMART" id="SM00900"/>
    </source>
</evidence>
<dbReference type="RefSeq" id="WP_110528196.1">
    <property type="nucleotide sequence ID" value="NZ_QKOE01000018.1"/>
</dbReference>
<dbReference type="EMBL" id="QKOE01000018">
    <property type="protein sequence ID" value="PZA15036.1"/>
    <property type="molecule type" value="Genomic_DNA"/>
</dbReference>
<evidence type="ECO:0000256" key="6">
    <source>
        <dbReference type="HAMAP-Rule" id="MF_00479"/>
    </source>
</evidence>
<evidence type="ECO:0000256" key="7">
    <source>
        <dbReference type="SAM" id="Phobius"/>
    </source>
</evidence>
<evidence type="ECO:0000256" key="4">
    <source>
        <dbReference type="ARBA" id="ARBA00022643"/>
    </source>
</evidence>
<feature type="modified residue" description="FMN phosphoryl threonine" evidence="6">
    <location>
        <position position="188"/>
    </location>
</feature>
<comment type="subunit">
    <text evidence="6">The complex is composed of six subunits: RnfA, RnfB, RnfC, RnfD, RnfE and RnfG.</text>
</comment>
<protein>
    <recommendedName>
        <fullName evidence="6">Ion-translocating oxidoreductase complex subunit G</fullName>
        <ecNumber evidence="6">7.-.-.-</ecNumber>
    </recommendedName>
    <alternativeName>
        <fullName evidence="6">Rnf electron transport complex subunit G</fullName>
    </alternativeName>
</protein>
<dbReference type="SMART" id="SM00900">
    <property type="entry name" value="FMN_bind"/>
    <property type="match status" value="1"/>
</dbReference>
<dbReference type="EC" id="7.-.-.-" evidence="6"/>
<dbReference type="NCBIfam" id="TIGR01947">
    <property type="entry name" value="rnfG"/>
    <property type="match status" value="1"/>
</dbReference>
<keyword evidence="1 6" id="KW-0813">Transport</keyword>
<evidence type="ECO:0000256" key="3">
    <source>
        <dbReference type="ARBA" id="ARBA00022630"/>
    </source>
</evidence>
<dbReference type="GO" id="GO:0005886">
    <property type="term" value="C:plasma membrane"/>
    <property type="evidence" value="ECO:0007669"/>
    <property type="project" value="UniProtKB-SubCell"/>
</dbReference>
<dbReference type="HAMAP" id="MF_00479">
    <property type="entry name" value="RsxG_RnfG"/>
    <property type="match status" value="1"/>
</dbReference>
<keyword evidence="6 7" id="KW-0472">Membrane</keyword>
<evidence type="ECO:0000313" key="10">
    <source>
        <dbReference type="Proteomes" id="UP000248259"/>
    </source>
</evidence>
<gene>
    <name evidence="6" type="primary">rnfG</name>
    <name evidence="9" type="ORF">DNK49_18730</name>
</gene>
<comment type="subcellular location">
    <subcellularLocation>
        <location evidence="6">Cell inner membrane</location>
        <topology evidence="6">Single-pass membrane protein</topology>
    </subcellularLocation>
</comment>
<evidence type="ECO:0000256" key="1">
    <source>
        <dbReference type="ARBA" id="ARBA00022448"/>
    </source>
</evidence>
<keyword evidence="2 6" id="KW-0597">Phosphoprotein</keyword>
<evidence type="ECO:0000256" key="2">
    <source>
        <dbReference type="ARBA" id="ARBA00022553"/>
    </source>
</evidence>
<dbReference type="Pfam" id="PF04205">
    <property type="entry name" value="FMN_bind"/>
    <property type="match status" value="1"/>
</dbReference>
<evidence type="ECO:0000313" key="9">
    <source>
        <dbReference type="EMBL" id="PZA15036.1"/>
    </source>
</evidence>
<dbReference type="GO" id="GO:0009055">
    <property type="term" value="F:electron transfer activity"/>
    <property type="evidence" value="ECO:0007669"/>
    <property type="project" value="InterPro"/>
</dbReference>
<keyword evidence="10" id="KW-1185">Reference proteome</keyword>
<sequence length="221" mass="24211">MSSARYTATRTSLRTAAIMVGFTAIFTAIMAFTFDTTRPAIEAARIEEQMRLIDEVLPRDRYDNLLLEDFVDVGPHPALAGNRVSRIWRARKAGQPVALIAESSAPDGYAGRIELIVAIQADGTVSGVRVTAHKETPGLGDYIDPRKDRNKTRPWISQFVAVDWNAIEASKWTVRKDGGVFDYHTGATISARAVTRAVGRTVGHVVEQRDALFAAPSASRL</sequence>
<dbReference type="InterPro" id="IPR007329">
    <property type="entry name" value="FMN-bd"/>
</dbReference>
<feature type="domain" description="FMN-binding" evidence="8">
    <location>
        <begin position="108"/>
        <end position="205"/>
    </location>
</feature>
<comment type="caution">
    <text evidence="9">The sequence shown here is derived from an EMBL/GenBank/DDBJ whole genome shotgun (WGS) entry which is preliminary data.</text>
</comment>
<keyword evidence="3 6" id="KW-0285">Flavoprotein</keyword>
<dbReference type="GO" id="GO:0022900">
    <property type="term" value="P:electron transport chain"/>
    <property type="evidence" value="ECO:0007669"/>
    <property type="project" value="UniProtKB-UniRule"/>
</dbReference>
<dbReference type="PANTHER" id="PTHR36118:SF1">
    <property type="entry name" value="ION-TRANSLOCATING OXIDOREDUCTASE COMPLEX SUBUNIT G"/>
    <property type="match status" value="1"/>
</dbReference>
<dbReference type="GO" id="GO:0010181">
    <property type="term" value="F:FMN binding"/>
    <property type="evidence" value="ECO:0007669"/>
    <property type="project" value="InterPro"/>
</dbReference>
<proteinExistence type="inferred from homology"/>
<keyword evidence="6" id="KW-0997">Cell inner membrane</keyword>
<dbReference type="AlphaFoldDB" id="A0A323UUW8"/>
<comment type="cofactor">
    <cofactor evidence="6">
        <name>FMN</name>
        <dbReference type="ChEBI" id="CHEBI:58210"/>
    </cofactor>
</comment>
<reference evidence="9 10" key="1">
    <citation type="submission" date="2018-06" db="EMBL/GenBank/DDBJ databases">
        <title>Azoarcus communis strain SWub3 genome.</title>
        <authorList>
            <person name="Zorraquino Salvo V."/>
            <person name="Toubiana D."/>
            <person name="Blumwald E."/>
        </authorList>
    </citation>
    <scope>NUCLEOTIDE SEQUENCE [LARGE SCALE GENOMIC DNA]</scope>
    <source>
        <strain evidence="9 10">SWub3</strain>
    </source>
</reference>
<keyword evidence="6 7" id="KW-1133">Transmembrane helix</keyword>
<accession>A0A323UUW8</accession>
<dbReference type="Proteomes" id="UP000248259">
    <property type="component" value="Unassembled WGS sequence"/>
</dbReference>
<organism evidence="9 10">
    <name type="scientific">Parazoarcus communis SWub3 = DSM 12120</name>
    <dbReference type="NCBI Taxonomy" id="1121029"/>
    <lineage>
        <taxon>Bacteria</taxon>
        <taxon>Pseudomonadati</taxon>
        <taxon>Pseudomonadota</taxon>
        <taxon>Betaproteobacteria</taxon>
        <taxon>Rhodocyclales</taxon>
        <taxon>Zoogloeaceae</taxon>
        <taxon>Parazoarcus</taxon>
    </lineage>
</organism>
<keyword evidence="6" id="KW-1003">Cell membrane</keyword>
<evidence type="ECO:0000256" key="5">
    <source>
        <dbReference type="ARBA" id="ARBA00022982"/>
    </source>
</evidence>
<keyword evidence="6" id="KW-1278">Translocase</keyword>
<name>A0A323UUW8_9RHOO</name>
<keyword evidence="6 7" id="KW-0812">Transmembrane</keyword>
<dbReference type="PANTHER" id="PTHR36118">
    <property type="entry name" value="ION-TRANSLOCATING OXIDOREDUCTASE COMPLEX SUBUNIT G"/>
    <property type="match status" value="1"/>
</dbReference>
<comment type="function">
    <text evidence="6">Part of a membrane-bound complex that couples electron transfer with translocation of ions across the membrane.</text>
</comment>
<keyword evidence="5 6" id="KW-0249">Electron transport</keyword>
<keyword evidence="4 6" id="KW-0288">FMN</keyword>
<dbReference type="PIRSF" id="PIRSF006091">
    <property type="entry name" value="E_trnsport_RnfG"/>
    <property type="match status" value="1"/>
</dbReference>